<accession>I5BZ71</accession>
<reference evidence="1 2" key="1">
    <citation type="submission" date="2012-05" db="EMBL/GenBank/DDBJ databases">
        <title>Genome sequence of Nitritalea halalkaliphila LW7.</title>
        <authorList>
            <person name="Jangir P.K."/>
            <person name="Singh A."/>
            <person name="Shivaji S."/>
            <person name="Sharma R."/>
        </authorList>
    </citation>
    <scope>NUCLEOTIDE SEQUENCE [LARGE SCALE GENOMIC DNA]</scope>
    <source>
        <strain evidence="1 2">LW7</strain>
    </source>
</reference>
<dbReference type="Proteomes" id="UP000005551">
    <property type="component" value="Unassembled WGS sequence"/>
</dbReference>
<name>I5BZ71_9BACT</name>
<gene>
    <name evidence="1" type="ORF">A3SI_14844</name>
</gene>
<dbReference type="STRING" id="1189621.A3SI_14844"/>
<protein>
    <submittedName>
        <fullName evidence="1">Uncharacterized protein</fullName>
    </submittedName>
</protein>
<dbReference type="AlphaFoldDB" id="I5BZ71"/>
<dbReference type="EMBL" id="AJYA01000037">
    <property type="protein sequence ID" value="EIM74873.1"/>
    <property type="molecule type" value="Genomic_DNA"/>
</dbReference>
<proteinExistence type="predicted"/>
<organism evidence="1 2">
    <name type="scientific">Nitritalea halalkaliphila LW7</name>
    <dbReference type="NCBI Taxonomy" id="1189621"/>
    <lineage>
        <taxon>Bacteria</taxon>
        <taxon>Pseudomonadati</taxon>
        <taxon>Bacteroidota</taxon>
        <taxon>Cytophagia</taxon>
        <taxon>Cytophagales</taxon>
        <taxon>Cyclobacteriaceae</taxon>
        <taxon>Nitritalea</taxon>
    </lineage>
</organism>
<comment type="caution">
    <text evidence="1">The sequence shown here is derived from an EMBL/GenBank/DDBJ whole genome shotgun (WGS) entry which is preliminary data.</text>
</comment>
<sequence length="220" mass="25930">MIFNGWGSEKEYYKNTAFHKDSFLFLNVLSDSVYTAIKYPDIYLNAIWGIQYFEIYHDVNPAKKELVICYPIDNKFYIYDMRTGKIRSEIMNGAPELTVNPLSKNKSKISIELFEEITHVKSQSSYSGIKYFSDEEVYLRFVDLPIQEDILVSRDLFKISFGPSKIQVISKDFNFLDEVRIGENYNLSSLFFNDGKIYIEKIQFENEDLLVYDIFELVFM</sequence>
<keyword evidence="2" id="KW-1185">Reference proteome</keyword>
<evidence type="ECO:0000313" key="2">
    <source>
        <dbReference type="Proteomes" id="UP000005551"/>
    </source>
</evidence>
<evidence type="ECO:0000313" key="1">
    <source>
        <dbReference type="EMBL" id="EIM74873.1"/>
    </source>
</evidence>